<protein>
    <submittedName>
        <fullName evidence="2">Uncharacterized protein</fullName>
    </submittedName>
</protein>
<keyword evidence="1" id="KW-0472">Membrane</keyword>
<evidence type="ECO:0000256" key="1">
    <source>
        <dbReference type="SAM" id="Phobius"/>
    </source>
</evidence>
<organism evidence="2 3">
    <name type="scientific">Thiothrix litoralis</name>
    <dbReference type="NCBI Taxonomy" id="2891210"/>
    <lineage>
        <taxon>Bacteria</taxon>
        <taxon>Pseudomonadati</taxon>
        <taxon>Pseudomonadota</taxon>
        <taxon>Gammaproteobacteria</taxon>
        <taxon>Thiotrichales</taxon>
        <taxon>Thiotrichaceae</taxon>
        <taxon>Thiothrix</taxon>
    </lineage>
</organism>
<name>A0ABX7WV49_9GAMM</name>
<gene>
    <name evidence="2" type="ORF">J9253_12320</name>
</gene>
<accession>A0ABX7WV49</accession>
<dbReference type="RefSeq" id="WP_210221254.1">
    <property type="nucleotide sequence ID" value="NZ_CP072801.1"/>
</dbReference>
<keyword evidence="1" id="KW-0812">Transmembrane</keyword>
<keyword evidence="1" id="KW-1133">Transmembrane helix</keyword>
<evidence type="ECO:0000313" key="3">
    <source>
        <dbReference type="Proteomes" id="UP000672039"/>
    </source>
</evidence>
<keyword evidence="3" id="KW-1185">Reference proteome</keyword>
<proteinExistence type="predicted"/>
<evidence type="ECO:0000313" key="2">
    <source>
        <dbReference type="EMBL" id="QTR44805.1"/>
    </source>
</evidence>
<dbReference type="Proteomes" id="UP000672039">
    <property type="component" value="Chromosome"/>
</dbReference>
<reference evidence="2 3" key="1">
    <citation type="submission" date="2021-04" db="EMBL/GenBank/DDBJ databases">
        <title>Genomics, taxonomy and metabolism of representatives of sulfur bacteria of the genus Thiothrix: Thiothrix fructosivorans QT, Thiothrix unzii A1T and three new species, Thiothrix subterranea sp. nov., Thiothrix litoralis sp. nov. and 'Candidatus Thiothrix anitrata' sp. nov.</title>
        <authorList>
            <person name="Ravin N.V."/>
            <person name="Smolyakov D."/>
            <person name="Rudenko T.S."/>
            <person name="Mardanov A.V."/>
            <person name="Beletsky A.V."/>
            <person name="Markov N.D."/>
            <person name="Fomenkov A.I."/>
            <person name="Roberts R.J."/>
            <person name="Karnachuk O.V."/>
            <person name="Novikov A."/>
            <person name="Grabovich M.Y."/>
        </authorList>
    </citation>
    <scope>NUCLEOTIDE SEQUENCE [LARGE SCALE GENOMIC DNA]</scope>
    <source>
        <strain evidence="2 3">AS</strain>
    </source>
</reference>
<sequence length="76" mass="8105">MATNDPLEQLLQTEPLHVPQGFSERVMQHITTLPLPAPGSQPLEWLQWLALAGGALAGIGQLLSFVFGVWAVSTAG</sequence>
<dbReference type="EMBL" id="CP072801">
    <property type="protein sequence ID" value="QTR44805.1"/>
    <property type="molecule type" value="Genomic_DNA"/>
</dbReference>
<feature type="transmembrane region" description="Helical" evidence="1">
    <location>
        <begin position="45"/>
        <end position="72"/>
    </location>
</feature>